<dbReference type="GO" id="GO:0003700">
    <property type="term" value="F:DNA-binding transcription factor activity"/>
    <property type="evidence" value="ECO:0007669"/>
    <property type="project" value="InterPro"/>
</dbReference>
<name>A0A939DFS4_9GAMM</name>
<dbReference type="InterPro" id="IPR036390">
    <property type="entry name" value="WH_DNA-bd_sf"/>
</dbReference>
<gene>
    <name evidence="2" type="ORF">JYP50_11850</name>
</gene>
<accession>A0A939DFS4</accession>
<dbReference type="PRINTS" id="PR00778">
    <property type="entry name" value="HTHARSR"/>
</dbReference>
<organism evidence="2 3">
    <name type="scientific">Parahaliea mediterranea</name>
    <dbReference type="NCBI Taxonomy" id="651086"/>
    <lineage>
        <taxon>Bacteria</taxon>
        <taxon>Pseudomonadati</taxon>
        <taxon>Pseudomonadota</taxon>
        <taxon>Gammaproteobacteria</taxon>
        <taxon>Cellvibrionales</taxon>
        <taxon>Halieaceae</taxon>
        <taxon>Parahaliea</taxon>
    </lineage>
</organism>
<dbReference type="InterPro" id="IPR029063">
    <property type="entry name" value="SAM-dependent_MTases_sf"/>
</dbReference>
<evidence type="ECO:0000313" key="3">
    <source>
        <dbReference type="Proteomes" id="UP000664303"/>
    </source>
</evidence>
<dbReference type="CDD" id="cd00090">
    <property type="entry name" value="HTH_ARSR"/>
    <property type="match status" value="1"/>
</dbReference>
<keyword evidence="3" id="KW-1185">Reference proteome</keyword>
<feature type="domain" description="HTH arsR-type" evidence="1">
    <location>
        <begin position="11"/>
        <end position="109"/>
    </location>
</feature>
<evidence type="ECO:0000313" key="2">
    <source>
        <dbReference type="EMBL" id="MBN7797293.1"/>
    </source>
</evidence>
<dbReference type="AlphaFoldDB" id="A0A939DFS4"/>
<dbReference type="PANTHER" id="PTHR43861">
    <property type="entry name" value="TRANS-ACONITATE 2-METHYLTRANSFERASE-RELATED"/>
    <property type="match status" value="1"/>
</dbReference>
<dbReference type="Gene3D" id="3.40.50.150">
    <property type="entry name" value="Vaccinia Virus protein VP39"/>
    <property type="match status" value="1"/>
</dbReference>
<dbReference type="RefSeq" id="WP_206560726.1">
    <property type="nucleotide sequence ID" value="NZ_JAFKCZ010000007.1"/>
</dbReference>
<dbReference type="InterPro" id="IPR001845">
    <property type="entry name" value="HTH_ArsR_DNA-bd_dom"/>
</dbReference>
<comment type="caution">
    <text evidence="2">The sequence shown here is derived from an EMBL/GenBank/DDBJ whole genome shotgun (WGS) entry which is preliminary data.</text>
</comment>
<dbReference type="Proteomes" id="UP000664303">
    <property type="component" value="Unassembled WGS sequence"/>
</dbReference>
<evidence type="ECO:0000259" key="1">
    <source>
        <dbReference type="PROSITE" id="PS50987"/>
    </source>
</evidence>
<dbReference type="SMART" id="SM00418">
    <property type="entry name" value="HTH_ARSR"/>
    <property type="match status" value="1"/>
</dbReference>
<dbReference type="SUPFAM" id="SSF46785">
    <property type="entry name" value="Winged helix' DNA-binding domain"/>
    <property type="match status" value="1"/>
</dbReference>
<dbReference type="CDD" id="cd02440">
    <property type="entry name" value="AdoMet_MTases"/>
    <property type="match status" value="1"/>
</dbReference>
<sequence>MLAVESTANTAPEQQIDALAALCKASADPLRLQVLRVLRNDSFGVSELCGLFDMRQPALSHHLKVLAGAGLVATRREGNSIFYRRSELGQRPELEPLQQQIFQTVDRITLPAPLHRGLAALQRRREENSRHFFHHNAHKFREQQDLIASYGQYAATVAEVLRDAPLAHRRSALEVGPGDGAFLLELAPAFERVTALDNAAAMLDRARATAEGAGLANVDFIHGDTASAALDGLQVDCVVINMVLHHTPAPKQILRDVAGLLAPGGVVLVTDLCRHDQAWARENCGDLWLGFEPGDLTQWAADAGLAGIASVFLAQRNGFQIQVRLFGHPDFNTARTTP</sequence>
<dbReference type="SUPFAM" id="SSF53335">
    <property type="entry name" value="S-adenosyl-L-methionine-dependent methyltransferases"/>
    <property type="match status" value="1"/>
</dbReference>
<dbReference type="InterPro" id="IPR013216">
    <property type="entry name" value="Methyltransf_11"/>
</dbReference>
<dbReference type="NCBIfam" id="NF033788">
    <property type="entry name" value="HTH_metalloreg"/>
    <property type="match status" value="1"/>
</dbReference>
<protein>
    <submittedName>
        <fullName evidence="2">ArsR family transcriptional regulator</fullName>
    </submittedName>
</protein>
<dbReference type="InterPro" id="IPR036388">
    <property type="entry name" value="WH-like_DNA-bd_sf"/>
</dbReference>
<dbReference type="Pfam" id="PF01022">
    <property type="entry name" value="HTH_5"/>
    <property type="match status" value="1"/>
</dbReference>
<proteinExistence type="predicted"/>
<dbReference type="PROSITE" id="PS50987">
    <property type="entry name" value="HTH_ARSR_2"/>
    <property type="match status" value="1"/>
</dbReference>
<dbReference type="InterPro" id="IPR011991">
    <property type="entry name" value="ArsR-like_HTH"/>
</dbReference>
<dbReference type="Pfam" id="PF08241">
    <property type="entry name" value="Methyltransf_11"/>
    <property type="match status" value="1"/>
</dbReference>
<dbReference type="Gene3D" id="1.10.10.10">
    <property type="entry name" value="Winged helix-like DNA-binding domain superfamily/Winged helix DNA-binding domain"/>
    <property type="match status" value="1"/>
</dbReference>
<dbReference type="EMBL" id="JAFKCZ010000007">
    <property type="protein sequence ID" value="MBN7797293.1"/>
    <property type="molecule type" value="Genomic_DNA"/>
</dbReference>
<reference evidence="2" key="1">
    <citation type="submission" date="2021-02" db="EMBL/GenBank/DDBJ databases">
        <title>PHA producing bacteria isolated from coastal sediment in Guangdong, Shenzhen.</title>
        <authorList>
            <person name="Zheng W."/>
            <person name="Yu S."/>
            <person name="Huang Y."/>
        </authorList>
    </citation>
    <scope>NUCLEOTIDE SEQUENCE</scope>
    <source>
        <strain evidence="2">TN14-10</strain>
    </source>
</reference>
<dbReference type="GO" id="GO:0008757">
    <property type="term" value="F:S-adenosylmethionine-dependent methyltransferase activity"/>
    <property type="evidence" value="ECO:0007669"/>
    <property type="project" value="InterPro"/>
</dbReference>